<keyword evidence="3 4" id="KW-0862">Zinc</keyword>
<comment type="caution">
    <text evidence="4">Lacks conserved residue(s) required for the propagation of feature annotation.</text>
</comment>
<dbReference type="CDD" id="cd01298">
    <property type="entry name" value="ATZ_TRZ_like"/>
    <property type="match status" value="1"/>
</dbReference>
<feature type="binding site" evidence="4">
    <location>
        <position position="300"/>
    </location>
    <ligand>
        <name>substrate</name>
    </ligand>
</feature>
<evidence type="ECO:0000313" key="6">
    <source>
        <dbReference type="EMBL" id="AUX40082.1"/>
    </source>
</evidence>
<evidence type="ECO:0000256" key="1">
    <source>
        <dbReference type="ARBA" id="ARBA00022723"/>
    </source>
</evidence>
<dbReference type="InterPro" id="IPR023512">
    <property type="entry name" value="Deaminase_MtaD/DadD"/>
</dbReference>
<dbReference type="EC" id="3.5.4.31" evidence="4"/>
<dbReference type="Gene3D" id="3.20.20.140">
    <property type="entry name" value="Metal-dependent hydrolases"/>
    <property type="match status" value="1"/>
</dbReference>
<dbReference type="InterPro" id="IPR011059">
    <property type="entry name" value="Metal-dep_hydrolase_composite"/>
</dbReference>
<evidence type="ECO:0000256" key="2">
    <source>
        <dbReference type="ARBA" id="ARBA00022801"/>
    </source>
</evidence>
<accession>A0A2L0ELE5</accession>
<dbReference type="OrthoDB" id="9807210at2"/>
<dbReference type="AlphaFoldDB" id="A0A2L0ELE5"/>
<dbReference type="GO" id="GO:0046872">
    <property type="term" value="F:metal ion binding"/>
    <property type="evidence" value="ECO:0007669"/>
    <property type="project" value="UniProtKB-KW"/>
</dbReference>
<dbReference type="InterPro" id="IPR032466">
    <property type="entry name" value="Metal_Hydrolase"/>
</dbReference>
<reference evidence="6 7" key="1">
    <citation type="submission" date="2015-09" db="EMBL/GenBank/DDBJ databases">
        <title>Sorangium comparison.</title>
        <authorList>
            <person name="Zaburannyi N."/>
            <person name="Bunk B."/>
            <person name="Overmann J."/>
            <person name="Mueller R."/>
        </authorList>
    </citation>
    <scope>NUCLEOTIDE SEQUENCE [LARGE SCALE GENOMIC DNA]</scope>
    <source>
        <strain evidence="6 7">So ce26</strain>
    </source>
</reference>
<protein>
    <recommendedName>
        <fullName evidence="4">5-methylthioadenosine/S-adenosylhomocysteine deaminase</fullName>
        <shortName evidence="4">MTA/SAH deaminase</shortName>
        <ecNumber evidence="4">3.5.4.28</ecNumber>
        <ecNumber evidence="4">3.5.4.31</ecNumber>
    </recommendedName>
</protein>
<keyword evidence="2 4" id="KW-0378">Hydrolase</keyword>
<comment type="similarity">
    <text evidence="4">Belongs to the metallo-dependent hydrolases superfamily. MTA/SAH deaminase family.</text>
</comment>
<dbReference type="SUPFAM" id="SSF51556">
    <property type="entry name" value="Metallo-dependent hydrolases"/>
    <property type="match status" value="1"/>
</dbReference>
<feature type="binding site" evidence="4">
    <location>
        <position position="210"/>
    </location>
    <ligand>
        <name>Zn(2+)</name>
        <dbReference type="ChEBI" id="CHEBI:29105"/>
    </ligand>
</feature>
<name>A0A2L0ELE5_SORCE</name>
<feature type="domain" description="Amidohydrolase-related" evidence="5">
    <location>
        <begin position="56"/>
        <end position="403"/>
    </location>
</feature>
<comment type="catalytic activity">
    <reaction evidence="4">
        <text>S-adenosyl-L-homocysteine + H2O + H(+) = S-inosyl-L-homocysteine + NH4(+)</text>
        <dbReference type="Rhea" id="RHEA:20716"/>
        <dbReference type="ChEBI" id="CHEBI:15377"/>
        <dbReference type="ChEBI" id="CHEBI:15378"/>
        <dbReference type="ChEBI" id="CHEBI:28938"/>
        <dbReference type="ChEBI" id="CHEBI:57856"/>
        <dbReference type="ChEBI" id="CHEBI:57985"/>
        <dbReference type="EC" id="3.5.4.28"/>
    </reaction>
</comment>
<dbReference type="Pfam" id="PF01979">
    <property type="entry name" value="Amidohydro_1"/>
    <property type="match status" value="1"/>
</dbReference>
<dbReference type="InterPro" id="IPR050287">
    <property type="entry name" value="MTA/SAH_deaminase"/>
</dbReference>
<dbReference type="GO" id="GO:0050270">
    <property type="term" value="F:S-adenosylhomocysteine deaminase activity"/>
    <property type="evidence" value="ECO:0007669"/>
    <property type="project" value="UniProtKB-UniRule"/>
</dbReference>
<feature type="binding site" evidence="4">
    <location>
        <position position="183"/>
    </location>
    <ligand>
        <name>substrate</name>
    </ligand>
</feature>
<dbReference type="HAMAP" id="MF_01281">
    <property type="entry name" value="MTA_SAH_deamin"/>
    <property type="match status" value="1"/>
</dbReference>
<dbReference type="SUPFAM" id="SSF51338">
    <property type="entry name" value="Composite domain of metallo-dependent hydrolases"/>
    <property type="match status" value="1"/>
</dbReference>
<comment type="cofactor">
    <cofactor evidence="4">
        <name>Zn(2+)</name>
        <dbReference type="ChEBI" id="CHEBI:29105"/>
    </cofactor>
    <text evidence="4">Binds 1 zinc ion per subunit.</text>
</comment>
<dbReference type="PANTHER" id="PTHR43794:SF11">
    <property type="entry name" value="AMIDOHYDROLASE-RELATED DOMAIN-CONTAINING PROTEIN"/>
    <property type="match status" value="1"/>
</dbReference>
<dbReference type="InterPro" id="IPR006680">
    <property type="entry name" value="Amidohydro-rel"/>
</dbReference>
<feature type="binding site" evidence="4">
    <location>
        <position position="93"/>
    </location>
    <ligand>
        <name>substrate</name>
    </ligand>
</feature>
<evidence type="ECO:0000256" key="3">
    <source>
        <dbReference type="ARBA" id="ARBA00022833"/>
    </source>
</evidence>
<dbReference type="Proteomes" id="UP000238348">
    <property type="component" value="Chromosome"/>
</dbReference>
<evidence type="ECO:0000256" key="4">
    <source>
        <dbReference type="HAMAP-Rule" id="MF_01281"/>
    </source>
</evidence>
<dbReference type="GO" id="GO:0090614">
    <property type="term" value="F:5'-methylthioadenosine deaminase activity"/>
    <property type="evidence" value="ECO:0007669"/>
    <property type="project" value="UniProtKB-UniRule"/>
</dbReference>
<feature type="binding site" evidence="4">
    <location>
        <position position="300"/>
    </location>
    <ligand>
        <name>Zn(2+)</name>
        <dbReference type="ChEBI" id="CHEBI:29105"/>
    </ligand>
</feature>
<dbReference type="EMBL" id="CP012673">
    <property type="protein sequence ID" value="AUX40082.1"/>
    <property type="molecule type" value="Genomic_DNA"/>
</dbReference>
<evidence type="ECO:0000313" key="7">
    <source>
        <dbReference type="Proteomes" id="UP000238348"/>
    </source>
</evidence>
<dbReference type="RefSeq" id="WP_104977947.1">
    <property type="nucleotide sequence ID" value="NZ_CP012673.1"/>
</dbReference>
<proteinExistence type="inferred from homology"/>
<dbReference type="PANTHER" id="PTHR43794">
    <property type="entry name" value="AMINOHYDROLASE SSNA-RELATED"/>
    <property type="match status" value="1"/>
</dbReference>
<feature type="binding site" evidence="4">
    <location>
        <position position="66"/>
    </location>
    <ligand>
        <name>Zn(2+)</name>
        <dbReference type="ChEBI" id="CHEBI:29105"/>
    </ligand>
</feature>
<dbReference type="Gene3D" id="2.30.40.10">
    <property type="entry name" value="Urease, subunit C, domain 1"/>
    <property type="match status" value="1"/>
</dbReference>
<dbReference type="EC" id="3.5.4.28" evidence="4"/>
<feature type="binding site" evidence="4">
    <location>
        <position position="64"/>
    </location>
    <ligand>
        <name>Zn(2+)</name>
        <dbReference type="ChEBI" id="CHEBI:29105"/>
    </ligand>
</feature>
<organism evidence="6 7">
    <name type="scientific">Sorangium cellulosum</name>
    <name type="common">Polyangium cellulosum</name>
    <dbReference type="NCBI Taxonomy" id="56"/>
    <lineage>
        <taxon>Bacteria</taxon>
        <taxon>Pseudomonadati</taxon>
        <taxon>Myxococcota</taxon>
        <taxon>Polyangia</taxon>
        <taxon>Polyangiales</taxon>
        <taxon>Polyangiaceae</taxon>
        <taxon>Sorangium</taxon>
    </lineage>
</organism>
<sequence length="442" mass="47261">MPSILIKAVDVITLNDAGDVLRGVDIAIEGGAIVAVGQASPGFLAGEVLDGTDLVALPGFWNAHTHAAMTFERSLGDDLPLDRWFNEKIWVAERALSADDVEWGAYLAAAEMIRSGTVGFADHYFHMERVAEVVEKSGLKALLAWCVFGLSSEAGTELSGAVDFARRFQGAAGGRIKTCLGPHAPYTCPPEFLKTVGETARKEGIGVHIHLSETDEQVEASRKRHGRTPPAHLDALGLLDVPGQKLAAHCVAVTEEDTAILADRGVSVAQCPGCHMKLGMGVTPVPSLLARGVNVALGTDGPASNNNLDMLEEAQLAALLQKSHLRDAEALPGDTVLRLASRNGARALGFEASGVIAPGAAADIILLDFRRPHLRPRNSLVGNIVYSARSSDIRHSIIAGRLVMKDHELLTLDEERILWEAERRAFAMLARARGTALREYHG</sequence>
<comment type="catalytic activity">
    <reaction evidence="4">
        <text>S-methyl-5'-thioadenosine + H2O + H(+) = S-methyl-5'-thioinosine + NH4(+)</text>
        <dbReference type="Rhea" id="RHEA:25025"/>
        <dbReference type="ChEBI" id="CHEBI:15377"/>
        <dbReference type="ChEBI" id="CHEBI:15378"/>
        <dbReference type="ChEBI" id="CHEBI:17509"/>
        <dbReference type="ChEBI" id="CHEBI:28938"/>
        <dbReference type="ChEBI" id="CHEBI:48595"/>
        <dbReference type="EC" id="3.5.4.31"/>
    </reaction>
</comment>
<gene>
    <name evidence="4" type="primary">mtaD</name>
    <name evidence="6" type="ORF">SOCE26_014790</name>
</gene>
<feature type="binding site" evidence="4">
    <location>
        <position position="213"/>
    </location>
    <ligand>
        <name>substrate</name>
    </ligand>
</feature>
<comment type="function">
    <text evidence="4">Catalyzes the deamination of 5-methylthioadenosine and S-adenosyl-L-homocysteine into 5-methylthioinosine and S-inosyl-L-homocysteine, respectively. Is also able to deaminate adenosine.</text>
</comment>
<evidence type="ECO:0000259" key="5">
    <source>
        <dbReference type="Pfam" id="PF01979"/>
    </source>
</evidence>
<keyword evidence="1 4" id="KW-0479">Metal-binding</keyword>
<dbReference type="FunFam" id="3.20.20.140:FF:000014">
    <property type="entry name" value="5-methylthioadenosine/S-adenosylhomocysteine deaminase"/>
    <property type="match status" value="1"/>
</dbReference>